<gene>
    <name evidence="3" type="ORF">AMS68_006435</name>
</gene>
<feature type="transmembrane region" description="Helical" evidence="2">
    <location>
        <begin position="98"/>
        <end position="117"/>
    </location>
</feature>
<name>A0A6H0Y247_9PEZI</name>
<proteinExistence type="predicted"/>
<evidence type="ECO:0000313" key="4">
    <source>
        <dbReference type="Proteomes" id="UP000503462"/>
    </source>
</evidence>
<evidence type="ECO:0000256" key="1">
    <source>
        <dbReference type="SAM" id="MobiDB-lite"/>
    </source>
</evidence>
<dbReference type="AlphaFoldDB" id="A0A6H0Y247"/>
<sequence>MFGRSRSYGGRSSHSPTRSVVSNGHGKGFYTRPSHTKSTPSLFGTDNTGSSRGIFSSNGSSSYYKRRPRDGYIAYLMHKLTRMIKELWYYARRHPVKAFFAVVVPLLSAGGAVHGLLRQFNIRIPGMDGATRRGGGGYYGSSGYSGLSGSNDLIGNAGSLMQLAKAFM</sequence>
<feature type="region of interest" description="Disordered" evidence="1">
    <location>
        <begin position="1"/>
        <end position="45"/>
    </location>
</feature>
<feature type="compositionally biased region" description="Polar residues" evidence="1">
    <location>
        <begin position="36"/>
        <end position="45"/>
    </location>
</feature>
<keyword evidence="2" id="KW-0472">Membrane</keyword>
<feature type="compositionally biased region" description="Low complexity" evidence="1">
    <location>
        <begin position="1"/>
        <end position="15"/>
    </location>
</feature>
<dbReference type="Proteomes" id="UP000503462">
    <property type="component" value="Chromosome 4"/>
</dbReference>
<reference evidence="3 4" key="1">
    <citation type="journal article" date="2016" name="Sci. Rep.">
        <title>Peltaster fructicola genome reveals evolution from an invasive phytopathogen to an ectophytic parasite.</title>
        <authorList>
            <person name="Xu C."/>
            <person name="Chen H."/>
            <person name="Gleason M.L."/>
            <person name="Xu J.R."/>
            <person name="Liu H."/>
            <person name="Zhang R."/>
            <person name="Sun G."/>
        </authorList>
    </citation>
    <scope>NUCLEOTIDE SEQUENCE [LARGE SCALE GENOMIC DNA]</scope>
    <source>
        <strain evidence="3 4">LNHT1506</strain>
    </source>
</reference>
<dbReference type="EMBL" id="CP051142">
    <property type="protein sequence ID" value="QIX00918.1"/>
    <property type="molecule type" value="Genomic_DNA"/>
</dbReference>
<accession>A0A6H0Y247</accession>
<evidence type="ECO:0000256" key="2">
    <source>
        <dbReference type="SAM" id="Phobius"/>
    </source>
</evidence>
<keyword evidence="2" id="KW-0812">Transmembrane</keyword>
<dbReference type="OrthoDB" id="5398396at2759"/>
<keyword evidence="4" id="KW-1185">Reference proteome</keyword>
<protein>
    <submittedName>
        <fullName evidence="3">Uncharacterized protein</fullName>
    </submittedName>
</protein>
<keyword evidence="2" id="KW-1133">Transmembrane helix</keyword>
<organism evidence="3 4">
    <name type="scientific">Peltaster fructicola</name>
    <dbReference type="NCBI Taxonomy" id="286661"/>
    <lineage>
        <taxon>Eukaryota</taxon>
        <taxon>Fungi</taxon>
        <taxon>Dikarya</taxon>
        <taxon>Ascomycota</taxon>
        <taxon>Pezizomycotina</taxon>
        <taxon>Dothideomycetes</taxon>
        <taxon>Dothideomycetes incertae sedis</taxon>
        <taxon>Peltaster</taxon>
    </lineage>
</organism>
<evidence type="ECO:0000313" key="3">
    <source>
        <dbReference type="EMBL" id="QIX00918.1"/>
    </source>
</evidence>